<keyword evidence="2" id="KW-1185">Reference proteome</keyword>
<evidence type="ECO:0000313" key="2">
    <source>
        <dbReference type="Proteomes" id="UP000220922"/>
    </source>
</evidence>
<evidence type="ECO:0000313" key="1">
    <source>
        <dbReference type="EMBL" id="PDW01139.1"/>
    </source>
</evidence>
<dbReference type="RefSeq" id="WP_097650481.1">
    <property type="nucleotide sequence ID" value="NZ_LYXE01000014.1"/>
</dbReference>
<proteinExistence type="predicted"/>
<comment type="caution">
    <text evidence="1">The sequence shown here is derived from an EMBL/GenBank/DDBJ whole genome shotgun (WGS) entry which is preliminary data.</text>
</comment>
<dbReference type="OrthoDB" id="154917at2"/>
<reference evidence="1 2" key="1">
    <citation type="submission" date="2016-05" db="EMBL/GenBank/DDBJ databases">
        <authorList>
            <person name="Lavstsen T."/>
            <person name="Jespersen J.S."/>
        </authorList>
    </citation>
    <scope>NUCLEOTIDE SEQUENCE [LARGE SCALE GENOMIC DNA]</scope>
    <source>
        <strain evidence="1 2">B7-9</strain>
    </source>
</reference>
<name>A0A2H3KRG6_9CHLR</name>
<dbReference type="Proteomes" id="UP000220922">
    <property type="component" value="Unassembled WGS sequence"/>
</dbReference>
<organism evidence="1 2">
    <name type="scientific">Candidatus Chloroploca asiatica</name>
    <dbReference type="NCBI Taxonomy" id="1506545"/>
    <lineage>
        <taxon>Bacteria</taxon>
        <taxon>Bacillati</taxon>
        <taxon>Chloroflexota</taxon>
        <taxon>Chloroflexia</taxon>
        <taxon>Chloroflexales</taxon>
        <taxon>Chloroflexineae</taxon>
        <taxon>Oscillochloridaceae</taxon>
        <taxon>Candidatus Chloroploca</taxon>
    </lineage>
</organism>
<dbReference type="AlphaFoldDB" id="A0A2H3KRG6"/>
<sequence>MLINGAHQGLLAEDWDVTPVLPPRSADLPLDAAPPPAPVETGTLPVRPGHGLVLPDGVALMLETALHGDRAPSGTPDPEGRPRSKNLTVIVGTVRVVTTGRGEGRRIFTELGAAEYRYELSIHEVVGDAQGAARASYRLPITMSDAVRARAEHLLVDGQRIAILGPLGMEEYYDQRFQRDAYDAGRRTWDIRIDVLGVQEVGDDVPDMAWVQLEGEVVDRPRVYPRQYGDRRTLVEHYAGVTLRYRRATSKW</sequence>
<protein>
    <submittedName>
        <fullName evidence="1">Uncharacterized protein</fullName>
    </submittedName>
</protein>
<dbReference type="EMBL" id="LYXE01000014">
    <property type="protein sequence ID" value="PDW01139.1"/>
    <property type="molecule type" value="Genomic_DNA"/>
</dbReference>
<gene>
    <name evidence="1" type="ORF">A9Q02_21220</name>
</gene>
<accession>A0A2H3KRG6</accession>